<accession>A0A9P4XA29</accession>
<evidence type="ECO:0000256" key="5">
    <source>
        <dbReference type="SAM" id="MobiDB-lite"/>
    </source>
</evidence>
<dbReference type="Pfam" id="PF00067">
    <property type="entry name" value="p450"/>
    <property type="match status" value="1"/>
</dbReference>
<proteinExistence type="predicted"/>
<protein>
    <recommendedName>
        <fullName evidence="9">Cytochrome P450</fullName>
    </recommendedName>
</protein>
<feature type="binding site" description="axial binding residue" evidence="4">
    <location>
        <position position="533"/>
    </location>
    <ligand>
        <name>heme</name>
        <dbReference type="ChEBI" id="CHEBI:30413"/>
    </ligand>
    <ligandPart>
        <name>Fe</name>
        <dbReference type="ChEBI" id="CHEBI:18248"/>
    </ligandPart>
</feature>
<keyword evidence="1 4" id="KW-0349">Heme</keyword>
<dbReference type="SUPFAM" id="SSF48264">
    <property type="entry name" value="Cytochrome P450"/>
    <property type="match status" value="1"/>
</dbReference>
<dbReference type="GO" id="GO:0020037">
    <property type="term" value="F:heme binding"/>
    <property type="evidence" value="ECO:0007669"/>
    <property type="project" value="InterPro"/>
</dbReference>
<evidence type="ECO:0000313" key="8">
    <source>
        <dbReference type="Proteomes" id="UP000801864"/>
    </source>
</evidence>
<dbReference type="PANTHER" id="PTHR24305:SF78">
    <property type="entry name" value="P450, PUTATIVE (EUROFUNG)-RELATED"/>
    <property type="match status" value="1"/>
</dbReference>
<evidence type="ECO:0000256" key="4">
    <source>
        <dbReference type="PIRSR" id="PIRSR602401-1"/>
    </source>
</evidence>
<dbReference type="Proteomes" id="UP000801864">
    <property type="component" value="Unassembled WGS sequence"/>
</dbReference>
<dbReference type="PRINTS" id="PR00463">
    <property type="entry name" value="EP450I"/>
</dbReference>
<organism evidence="7 8">
    <name type="scientific">Trichoderma lentiforme</name>
    <dbReference type="NCBI Taxonomy" id="1567552"/>
    <lineage>
        <taxon>Eukaryota</taxon>
        <taxon>Fungi</taxon>
        <taxon>Dikarya</taxon>
        <taxon>Ascomycota</taxon>
        <taxon>Pezizomycotina</taxon>
        <taxon>Sordariomycetes</taxon>
        <taxon>Hypocreomycetidae</taxon>
        <taxon>Hypocreales</taxon>
        <taxon>Hypocreaceae</taxon>
        <taxon>Trichoderma</taxon>
    </lineage>
</organism>
<keyword evidence="3 4" id="KW-0408">Iron</keyword>
<feature type="transmembrane region" description="Helical" evidence="6">
    <location>
        <begin position="75"/>
        <end position="93"/>
    </location>
</feature>
<evidence type="ECO:0000256" key="6">
    <source>
        <dbReference type="SAM" id="Phobius"/>
    </source>
</evidence>
<dbReference type="GO" id="GO:0004497">
    <property type="term" value="F:monooxygenase activity"/>
    <property type="evidence" value="ECO:0007669"/>
    <property type="project" value="InterPro"/>
</dbReference>
<name>A0A9P4XA29_9HYPO</name>
<evidence type="ECO:0000256" key="3">
    <source>
        <dbReference type="ARBA" id="ARBA00023004"/>
    </source>
</evidence>
<keyword evidence="6" id="KW-0812">Transmembrane</keyword>
<feature type="region of interest" description="Disordered" evidence="5">
    <location>
        <begin position="1"/>
        <end position="20"/>
    </location>
</feature>
<comment type="cofactor">
    <cofactor evidence="4">
        <name>heme</name>
        <dbReference type="ChEBI" id="CHEBI:30413"/>
    </cofactor>
</comment>
<keyword evidence="6" id="KW-0472">Membrane</keyword>
<feature type="region of interest" description="Disordered" evidence="5">
    <location>
        <begin position="194"/>
        <end position="215"/>
    </location>
</feature>
<gene>
    <name evidence="7" type="ORF">CFAM422_008866</name>
</gene>
<dbReference type="InterPro" id="IPR050121">
    <property type="entry name" value="Cytochrome_P450_monoxygenase"/>
</dbReference>
<evidence type="ECO:0000256" key="1">
    <source>
        <dbReference type="ARBA" id="ARBA00022617"/>
    </source>
</evidence>
<comment type="caution">
    <text evidence="7">The sequence shown here is derived from an EMBL/GenBank/DDBJ whole genome shotgun (WGS) entry which is preliminary data.</text>
</comment>
<evidence type="ECO:0008006" key="9">
    <source>
        <dbReference type="Google" id="ProtNLM"/>
    </source>
</evidence>
<dbReference type="GO" id="GO:0005506">
    <property type="term" value="F:iron ion binding"/>
    <property type="evidence" value="ECO:0007669"/>
    <property type="project" value="InterPro"/>
</dbReference>
<feature type="transmembrane region" description="Helical" evidence="6">
    <location>
        <begin position="99"/>
        <end position="123"/>
    </location>
</feature>
<dbReference type="InterPro" id="IPR001128">
    <property type="entry name" value="Cyt_P450"/>
</dbReference>
<dbReference type="Gene3D" id="1.10.630.10">
    <property type="entry name" value="Cytochrome P450"/>
    <property type="match status" value="1"/>
</dbReference>
<dbReference type="AlphaFoldDB" id="A0A9P4XA29"/>
<dbReference type="CDD" id="cd11061">
    <property type="entry name" value="CYP67-like"/>
    <property type="match status" value="1"/>
</dbReference>
<dbReference type="InterPro" id="IPR036396">
    <property type="entry name" value="Cyt_P450_sf"/>
</dbReference>
<keyword evidence="6" id="KW-1133">Transmembrane helix</keyword>
<evidence type="ECO:0000256" key="2">
    <source>
        <dbReference type="ARBA" id="ARBA00022723"/>
    </source>
</evidence>
<dbReference type="PRINTS" id="PR00385">
    <property type="entry name" value="P450"/>
</dbReference>
<feature type="transmembrane region" description="Helical" evidence="6">
    <location>
        <begin position="44"/>
        <end position="63"/>
    </location>
</feature>
<sequence>MKHKVRITAEDTPSSAVGQDRRMSQPLELEGLGDALFPAVPSSWQVTVGLSLIAGVVSHHAVFRPVEIDNHLWRLLFVYITALAAISGGYIRIGGYQIVAAVLQTALVATTYTVGVFASIFVYRAFFHPLQKFPGPFWARVSRFYAMGKMIQSRKGYEDIQKLHQKYGDIVRVGPRELSINRPSAIRSLYGAHSQTSRPPWYSQTSRHPSKSSLINTRDSAAHKLRKKIWEKALGSRGWEALDVYESRVQAKVELLLSKIEETKGTPVDMTKYFMYFSFDVMADVGFSKNFNMLESTSIHPAIKGVHDTMWFIGLLTTIPWMLYMVGSTPGLNSLSRFSIWCHEQLNEKRNVLASEKEREPQDVMSWLLKAMDNRDPAAPPSERAVQEDSRLLIIAGSDTTSGILTSAFHLLLTNPHTYERLLAEVEKQFPGGISDWTYEKAKAIPYLDWIVYESLRLRPTAAAGMPRDLPPQGIMLDGEFIPGGTIASVPPYTIQRDPRYWDEPLAFRPERWENCSTDSVPWIAFSRGTWSCPGRGLAMMECRMVLSRIFLQYDVTLPLGMGGDTFEEDTIDNVAMVAPALYLSFTPR</sequence>
<dbReference type="EMBL" id="QLNT01000016">
    <property type="protein sequence ID" value="KAF3066617.1"/>
    <property type="molecule type" value="Genomic_DNA"/>
</dbReference>
<dbReference type="InterPro" id="IPR002401">
    <property type="entry name" value="Cyt_P450_E_grp-I"/>
</dbReference>
<keyword evidence="8" id="KW-1185">Reference proteome</keyword>
<keyword evidence="2 4" id="KW-0479">Metal-binding</keyword>
<reference evidence="7 8" key="1">
    <citation type="submission" date="2018-06" db="EMBL/GenBank/DDBJ databases">
        <title>Genome analysis of cellulolytic fungus Trichoderma lentiforme CFAM-422.</title>
        <authorList>
            <person name="Steindorff A.S."/>
            <person name="Formighieri E.F."/>
            <person name="Midorikawa G.E.O."/>
            <person name="Tamietti M.S."/>
            <person name="Ramos E.Z."/>
            <person name="Silva A.S."/>
            <person name="Bon E.P.S."/>
            <person name="Mendes T.D."/>
            <person name="Damaso M.C.T."/>
            <person name="Favaro L.C.L."/>
        </authorList>
    </citation>
    <scope>NUCLEOTIDE SEQUENCE [LARGE SCALE GENOMIC DNA]</scope>
    <source>
        <strain evidence="7 8">CFAM-422</strain>
    </source>
</reference>
<evidence type="ECO:0000313" key="7">
    <source>
        <dbReference type="EMBL" id="KAF3066617.1"/>
    </source>
</evidence>
<dbReference type="PANTHER" id="PTHR24305">
    <property type="entry name" value="CYTOCHROME P450"/>
    <property type="match status" value="1"/>
</dbReference>
<dbReference type="GO" id="GO:0016705">
    <property type="term" value="F:oxidoreductase activity, acting on paired donors, with incorporation or reduction of molecular oxygen"/>
    <property type="evidence" value="ECO:0007669"/>
    <property type="project" value="InterPro"/>
</dbReference>